<evidence type="ECO:0000313" key="1">
    <source>
        <dbReference type="EMBL" id="XAG82428.1"/>
    </source>
</evidence>
<dbReference type="Pfam" id="PF05708">
    <property type="entry name" value="Peptidase_C92"/>
    <property type="match status" value="1"/>
</dbReference>
<evidence type="ECO:0008006" key="2">
    <source>
        <dbReference type="Google" id="ProtNLM"/>
    </source>
</evidence>
<dbReference type="SUPFAM" id="SSF54001">
    <property type="entry name" value="Cysteine proteinases"/>
    <property type="match status" value="1"/>
</dbReference>
<dbReference type="AlphaFoldDB" id="A0AAU6V710"/>
<reference evidence="1" key="1">
    <citation type="submission" date="2022-03" db="EMBL/GenBank/DDBJ databases">
        <title>Sea Food Isolates.</title>
        <authorList>
            <person name="Li c."/>
        </authorList>
    </citation>
    <scope>NUCLEOTIDE SEQUENCE</scope>
    <source>
        <strain evidence="1">19NY03SH02</strain>
    </source>
</reference>
<dbReference type="Gene3D" id="3.90.1720.10">
    <property type="entry name" value="endopeptidase domain like (from Nostoc punctiforme)"/>
    <property type="match status" value="1"/>
</dbReference>
<protein>
    <recommendedName>
        <fullName evidence="2">Permuted papain-like amidase YaeF/Yiix C92 family enzyme</fullName>
    </recommendedName>
</protein>
<dbReference type="InterPro" id="IPR038765">
    <property type="entry name" value="Papain-like_cys_pep_sf"/>
</dbReference>
<dbReference type="InterPro" id="IPR024453">
    <property type="entry name" value="Peptidase_C92"/>
</dbReference>
<accession>A0AAU6V710</accession>
<proteinExistence type="predicted"/>
<name>A0AAU6V710_UNCXX</name>
<dbReference type="EMBL" id="CP095354">
    <property type="protein sequence ID" value="XAG82428.1"/>
    <property type="molecule type" value="Genomic_DNA"/>
</dbReference>
<gene>
    <name evidence="1" type="ORF">MRN14_07585</name>
</gene>
<sequence>MKRINTDILMKGDVVLTTTSGKDSGFIRKVTRSDISHAMICVAYGSVIDSTEEGVQARNIQKLLYDDECAIYILRLKTPLSQVQADSIVNYARASTGTSYTKIEAAKSIAPEIAGKGGIKQFCSRMVARAYASAGIMLVNNPDYCTPNDLKNSELLMHVENPWVVVSDNEVKTIKQVGDTTEGMREKTNNLLMAIRALDPNVESINDIDSLVIRREDLDHSIANAFRTSGYLDHWKVELSRFPWRYDQTLITQFYHSLTDPKELIQYCRDTLRDDENGAFAHWEANARGYSEANRMYPRETFRLLNELYSQLSLNHHKRVLSAKLLLNTYAKTDAL</sequence>
<organism evidence="1">
    <name type="scientific">bacterium 19NY03SH02</name>
    <dbReference type="NCBI Taxonomy" id="2920631"/>
    <lineage>
        <taxon>Bacteria</taxon>
    </lineage>
</organism>